<dbReference type="PROSITE" id="PS51296">
    <property type="entry name" value="RIESKE"/>
    <property type="match status" value="1"/>
</dbReference>
<evidence type="ECO:0000256" key="3">
    <source>
        <dbReference type="ARBA" id="ARBA00022723"/>
    </source>
</evidence>
<evidence type="ECO:0000256" key="11">
    <source>
        <dbReference type="SAM" id="MobiDB-lite"/>
    </source>
</evidence>
<dbReference type="PANTHER" id="PTHR43756:SF1">
    <property type="entry name" value="3-PHENYLPROPIONATE_CINNAMIC ACID DIOXYGENASE SUBUNIT ALPHA"/>
    <property type="match status" value="1"/>
</dbReference>
<dbReference type="InterPro" id="IPR017941">
    <property type="entry name" value="Rieske_2Fe-2S"/>
</dbReference>
<dbReference type="PROSITE" id="PS00570">
    <property type="entry name" value="RING_HYDROXYL_ALPHA"/>
    <property type="match status" value="1"/>
</dbReference>
<dbReference type="GO" id="GO:0005506">
    <property type="term" value="F:iron ion binding"/>
    <property type="evidence" value="ECO:0007669"/>
    <property type="project" value="InterPro"/>
</dbReference>
<evidence type="ECO:0000313" key="13">
    <source>
        <dbReference type="EMBL" id="AMK59453.1"/>
    </source>
</evidence>
<evidence type="ECO:0000259" key="12">
    <source>
        <dbReference type="PROSITE" id="PS51296"/>
    </source>
</evidence>
<keyword evidence="4" id="KW-0058">Aromatic hydrocarbons catabolism</keyword>
<evidence type="ECO:0000256" key="7">
    <source>
        <dbReference type="ARBA" id="ARBA00023004"/>
    </source>
</evidence>
<keyword evidence="7" id="KW-0408">Iron</keyword>
<feature type="domain" description="Rieske" evidence="12">
    <location>
        <begin position="38"/>
        <end position="112"/>
    </location>
</feature>
<keyword evidence="3" id="KW-0479">Metal-binding</keyword>
<name>A0A126SYV9_9BACT</name>
<dbReference type="InterPro" id="IPR036922">
    <property type="entry name" value="Rieske_2Fe-2S_sf"/>
</dbReference>
<feature type="compositionally biased region" description="Polar residues" evidence="11">
    <location>
        <begin position="363"/>
        <end position="372"/>
    </location>
</feature>
<evidence type="ECO:0000256" key="2">
    <source>
        <dbReference type="ARBA" id="ARBA00022714"/>
    </source>
</evidence>
<keyword evidence="8" id="KW-0411">Iron-sulfur</keyword>
<dbReference type="InterPro" id="IPR015879">
    <property type="entry name" value="Ring_hydroxy_dOase_asu_C_dom"/>
</dbReference>
<dbReference type="EMBL" id="KU144986">
    <property type="protein sequence ID" value="AMK59453.1"/>
    <property type="molecule type" value="Genomic_DNA"/>
</dbReference>
<protein>
    <submittedName>
        <fullName evidence="13">PAH dioxygenase iron sulfur protein large subunit</fullName>
    </submittedName>
</protein>
<dbReference type="CDD" id="cd08881">
    <property type="entry name" value="RHO_alpha_C_NDO-like"/>
    <property type="match status" value="1"/>
</dbReference>
<dbReference type="PANTHER" id="PTHR43756">
    <property type="entry name" value="CHOLINE MONOOXYGENASE, CHLOROPLASTIC"/>
    <property type="match status" value="1"/>
</dbReference>
<dbReference type="Gene3D" id="3.90.380.10">
    <property type="entry name" value="Naphthalene 1,2-dioxygenase Alpha Subunit, Chain A, domain 1"/>
    <property type="match status" value="1"/>
</dbReference>
<sequence length="452" mass="50097">MVKVNELVDVAHGVQSKRVFWDQEVYEQELDRVFGRCWLFLTHESLIPNFGDFVTAYMGEDKVIVVRQKDGSIKAFLNSCTHRGNQVCHADSGNAKAFICSYHGWSFGADGSLAALPLEQSAYYGQFDKDSAGLREVAKVDSYRGFVFGCFDPQAPSLVDYLGEMGWYLDTWMDSTGGAELVGPPMKSILRCNWKVPAENFIGDGYHVGWTHAAAIKVLGGPLSGLAGNAEIPFDDAGLQVTSRYGHGFGVIWDGLGLIHDDPAYREYAYANVPAVAAKMGDWRAKLYTGHWNAGIFPNCSYLYGTNTFKVWNPRGPNEIEVWTWTLVEKAMSPELKAEVVKQAIHSFGTAGTLESDDGENMETCTWSNRGPQTRKGVMNSQMGQINDSEHPQLPGIVGKNFIGETSYRGFYRFWAELMQAENWDAVRANDATWKDVLLKGAAQAKGQERAA</sequence>
<organism evidence="13">
    <name type="scientific">uncultured bacterium UPO64</name>
    <dbReference type="NCBI Taxonomy" id="1776983"/>
    <lineage>
        <taxon>Bacteria</taxon>
        <taxon>environmental samples</taxon>
    </lineage>
</organism>
<dbReference type="InterPro" id="IPR001663">
    <property type="entry name" value="Rng_hydr_dOase-A"/>
</dbReference>
<dbReference type="GO" id="GO:0051537">
    <property type="term" value="F:2 iron, 2 sulfur cluster binding"/>
    <property type="evidence" value="ECO:0007669"/>
    <property type="project" value="UniProtKB-KW"/>
</dbReference>
<evidence type="ECO:0000256" key="1">
    <source>
        <dbReference type="ARBA" id="ARBA00008751"/>
    </source>
</evidence>
<evidence type="ECO:0000256" key="6">
    <source>
        <dbReference type="ARBA" id="ARBA00023002"/>
    </source>
</evidence>
<dbReference type="PRINTS" id="PR00090">
    <property type="entry name" value="RNGDIOXGNASE"/>
</dbReference>
<evidence type="ECO:0000256" key="8">
    <source>
        <dbReference type="ARBA" id="ARBA00023014"/>
    </source>
</evidence>
<dbReference type="AlphaFoldDB" id="A0A126SYV9"/>
<evidence type="ECO:0000256" key="5">
    <source>
        <dbReference type="ARBA" id="ARBA00022964"/>
    </source>
</evidence>
<feature type="region of interest" description="Disordered" evidence="11">
    <location>
        <begin position="352"/>
        <end position="377"/>
    </location>
</feature>
<evidence type="ECO:0000256" key="4">
    <source>
        <dbReference type="ARBA" id="ARBA00022797"/>
    </source>
</evidence>
<dbReference type="SUPFAM" id="SSF50022">
    <property type="entry name" value="ISP domain"/>
    <property type="match status" value="1"/>
</dbReference>
<dbReference type="InterPro" id="IPR043266">
    <property type="entry name" value="RHO_NdoB-like_C"/>
</dbReference>
<dbReference type="FunFam" id="2.102.10.10:FF:000004">
    <property type="entry name" value="3-phenylpropionate/cinnamic acid dioxygenase subunit alpha"/>
    <property type="match status" value="1"/>
</dbReference>
<dbReference type="GO" id="GO:0051213">
    <property type="term" value="F:dioxygenase activity"/>
    <property type="evidence" value="ECO:0007669"/>
    <property type="project" value="UniProtKB-KW"/>
</dbReference>
<accession>A0A126SYV9</accession>
<dbReference type="Pfam" id="PF00355">
    <property type="entry name" value="Rieske"/>
    <property type="match status" value="1"/>
</dbReference>
<comment type="similarity">
    <text evidence="1">Belongs to the bacterial ring-hydroxylating dioxygenase alpha subunit family.</text>
</comment>
<keyword evidence="9" id="KW-0520">NAD</keyword>
<keyword evidence="5 13" id="KW-0223">Dioxygenase</keyword>
<evidence type="ECO:0000256" key="9">
    <source>
        <dbReference type="ARBA" id="ARBA00023027"/>
    </source>
</evidence>
<comment type="cofactor">
    <cofactor evidence="10">
        <name>[2Fe-2S] cluster</name>
        <dbReference type="ChEBI" id="CHEBI:190135"/>
    </cofactor>
</comment>
<dbReference type="Pfam" id="PF00848">
    <property type="entry name" value="Ring_hydroxyl_A"/>
    <property type="match status" value="1"/>
</dbReference>
<dbReference type="Gene3D" id="2.102.10.10">
    <property type="entry name" value="Rieske [2Fe-2S] iron-sulphur domain"/>
    <property type="match status" value="1"/>
</dbReference>
<keyword evidence="2" id="KW-0001">2Fe-2S</keyword>
<dbReference type="SUPFAM" id="SSF55961">
    <property type="entry name" value="Bet v1-like"/>
    <property type="match status" value="1"/>
</dbReference>
<proteinExistence type="inferred from homology"/>
<dbReference type="InterPro" id="IPR015881">
    <property type="entry name" value="ARHD_Rieske_2Fe_2S"/>
</dbReference>
<keyword evidence="6" id="KW-0560">Oxidoreductase</keyword>
<reference evidence="13" key="1">
    <citation type="journal article" date="2016" name="Appl. Environ. Microbiol.">
        <title>Functional Metagenomics of a Biostimulated Petroleum-Contaminated Soil Reveals an Extraordinary Diversity of Extradiol Dioxygenases.</title>
        <authorList>
            <person name="Terron-Gonzalez L."/>
            <person name="Martin-Cabello G."/>
            <person name="Ferrer M."/>
            <person name="Santero E."/>
        </authorList>
    </citation>
    <scope>NUCLEOTIDE SEQUENCE</scope>
</reference>
<evidence type="ECO:0000256" key="10">
    <source>
        <dbReference type="ARBA" id="ARBA00034078"/>
    </source>
</evidence>